<dbReference type="InterPro" id="IPR001873">
    <property type="entry name" value="ENaC"/>
</dbReference>
<keyword evidence="6 13" id="KW-1133">Transmembrane helix</keyword>
<evidence type="ECO:0000313" key="14">
    <source>
        <dbReference type="EMBL" id="CAD7278047.1"/>
    </source>
</evidence>
<organism evidence="14">
    <name type="scientific">Notodromas monacha</name>
    <dbReference type="NCBI Taxonomy" id="399045"/>
    <lineage>
        <taxon>Eukaryota</taxon>
        <taxon>Metazoa</taxon>
        <taxon>Ecdysozoa</taxon>
        <taxon>Arthropoda</taxon>
        <taxon>Crustacea</taxon>
        <taxon>Oligostraca</taxon>
        <taxon>Ostracoda</taxon>
        <taxon>Podocopa</taxon>
        <taxon>Podocopida</taxon>
        <taxon>Cypridocopina</taxon>
        <taxon>Cypridoidea</taxon>
        <taxon>Cyprididae</taxon>
        <taxon>Notodromas</taxon>
    </lineage>
</organism>
<dbReference type="Gene3D" id="2.60.470.10">
    <property type="entry name" value="Acid-sensing ion channels like domains"/>
    <property type="match status" value="1"/>
</dbReference>
<evidence type="ECO:0000256" key="13">
    <source>
        <dbReference type="SAM" id="Phobius"/>
    </source>
</evidence>
<keyword evidence="9 13" id="KW-0472">Membrane</keyword>
<dbReference type="AlphaFoldDB" id="A0A7R9BQ06"/>
<evidence type="ECO:0000256" key="11">
    <source>
        <dbReference type="ARBA" id="ARBA00023303"/>
    </source>
</evidence>
<protein>
    <submittedName>
        <fullName evidence="14">Uncharacterized protein</fullName>
    </submittedName>
</protein>
<evidence type="ECO:0000256" key="1">
    <source>
        <dbReference type="ARBA" id="ARBA00004141"/>
    </source>
</evidence>
<dbReference type="Proteomes" id="UP000678499">
    <property type="component" value="Unassembled WGS sequence"/>
</dbReference>
<evidence type="ECO:0000256" key="3">
    <source>
        <dbReference type="ARBA" id="ARBA00022448"/>
    </source>
</evidence>
<evidence type="ECO:0000256" key="4">
    <source>
        <dbReference type="ARBA" id="ARBA00022461"/>
    </source>
</evidence>
<accession>A0A7R9BQ06</accession>
<comment type="similarity">
    <text evidence="2 12">Belongs to the amiloride-sensitive sodium channel (TC 1.A.6) family.</text>
</comment>
<dbReference type="GO" id="GO:0015280">
    <property type="term" value="F:ligand-gated sodium channel activity"/>
    <property type="evidence" value="ECO:0007669"/>
    <property type="project" value="TreeGrafter"/>
</dbReference>
<keyword evidence="3 12" id="KW-0813">Transport</keyword>
<keyword evidence="10 12" id="KW-0739">Sodium transport</keyword>
<evidence type="ECO:0000256" key="9">
    <source>
        <dbReference type="ARBA" id="ARBA00023136"/>
    </source>
</evidence>
<feature type="transmembrane region" description="Helical" evidence="13">
    <location>
        <begin position="33"/>
        <end position="49"/>
    </location>
</feature>
<comment type="subcellular location">
    <subcellularLocation>
        <location evidence="1">Membrane</location>
        <topology evidence="1">Multi-pass membrane protein</topology>
    </subcellularLocation>
</comment>
<proteinExistence type="inferred from homology"/>
<dbReference type="EMBL" id="CAJPEX010001093">
    <property type="protein sequence ID" value="CAG0918199.1"/>
    <property type="molecule type" value="Genomic_DNA"/>
</dbReference>
<dbReference type="GO" id="GO:0005886">
    <property type="term" value="C:plasma membrane"/>
    <property type="evidence" value="ECO:0007669"/>
    <property type="project" value="TreeGrafter"/>
</dbReference>
<evidence type="ECO:0000256" key="8">
    <source>
        <dbReference type="ARBA" id="ARBA00023065"/>
    </source>
</evidence>
<keyword evidence="5 12" id="KW-0812">Transmembrane</keyword>
<keyword evidence="4 12" id="KW-0894">Sodium channel</keyword>
<keyword evidence="11 12" id="KW-0407">Ion channel</keyword>
<keyword evidence="8 12" id="KW-0406">Ion transport</keyword>
<keyword evidence="7" id="KW-0915">Sodium</keyword>
<dbReference type="PANTHER" id="PTHR11690">
    <property type="entry name" value="AMILORIDE-SENSITIVE SODIUM CHANNEL-RELATED"/>
    <property type="match status" value="1"/>
</dbReference>
<dbReference type="EMBL" id="OA883130">
    <property type="protein sequence ID" value="CAD7278047.1"/>
    <property type="molecule type" value="Genomic_DNA"/>
</dbReference>
<dbReference type="PRINTS" id="PR01078">
    <property type="entry name" value="AMINACHANNEL"/>
</dbReference>
<evidence type="ECO:0000256" key="2">
    <source>
        <dbReference type="ARBA" id="ARBA00007193"/>
    </source>
</evidence>
<evidence type="ECO:0000256" key="12">
    <source>
        <dbReference type="RuleBase" id="RU000679"/>
    </source>
</evidence>
<evidence type="ECO:0000256" key="10">
    <source>
        <dbReference type="ARBA" id="ARBA00023201"/>
    </source>
</evidence>
<keyword evidence="15" id="KW-1185">Reference proteome</keyword>
<reference evidence="14" key="1">
    <citation type="submission" date="2020-11" db="EMBL/GenBank/DDBJ databases">
        <authorList>
            <person name="Tran Van P."/>
        </authorList>
    </citation>
    <scope>NUCLEOTIDE SEQUENCE</scope>
</reference>
<name>A0A7R9BQ06_9CRUS</name>
<dbReference type="PANTHER" id="PTHR11690:SF248">
    <property type="entry name" value="PICKPOCKET 17, ISOFORM A"/>
    <property type="match status" value="1"/>
</dbReference>
<dbReference type="OrthoDB" id="5874059at2759"/>
<evidence type="ECO:0000256" key="5">
    <source>
        <dbReference type="ARBA" id="ARBA00022692"/>
    </source>
</evidence>
<evidence type="ECO:0000256" key="6">
    <source>
        <dbReference type="ARBA" id="ARBA00022989"/>
    </source>
</evidence>
<gene>
    <name evidence="14" type="ORF">NMOB1V02_LOCUS5762</name>
</gene>
<evidence type="ECO:0000313" key="15">
    <source>
        <dbReference type="Proteomes" id="UP000678499"/>
    </source>
</evidence>
<sequence>MVSAKLSESWKQFAESTTLGGVGKINQTTSRPARIIWILIFALLCVITVKNTSEVLIDYFSFPVITDVEYKYQGGVAFPTVTICNRNPIPCSKLAAAYLKYPEELVRVMLLSGCKPSVSKPPLIFKMIRKEGEVIHSWITGWNATIFEAIANQDFTTLRINDNQTCLKNLLEESERIEVPKNIRNDSKRTFRILRALFTLCRPNLEDVLFPHLATIANFPSEPKLSANTSKNVPILQPVPPSPKGAEMTRQTLISALTSLYKNKNNRTIFEDLVYNFDEMIMDCTFAAGPCLVSAFTTDYHVAQGVCYTFNRVKNLQSLGKDAERVSTQTGISSGLTMNLKFDTNEHMPGLVTTGTGGRIAITQPGVLPLMLEEGRFVQLNTETDFALKIFSVTRLEAPYVSDCWNTWNRSDFSQFIYTNATSVDTFPLNIYSHRNCMAMCTNVFLIQDCNCSDSYLVQPFFYKGEEVGLGVRSCSGFQVQKEGDLTNPSANRENENSTARDVARVNIYFESLYGEEVNENAMYNVYQALSNVGGATGLYLGICWITVLEVTHFLAIVIRDTISWFMENRRNEQAWGNLPRKQHGISPAFQ</sequence>
<evidence type="ECO:0000256" key="7">
    <source>
        <dbReference type="ARBA" id="ARBA00023053"/>
    </source>
</evidence>
<dbReference type="Pfam" id="PF00858">
    <property type="entry name" value="ASC"/>
    <property type="match status" value="2"/>
</dbReference>